<protein>
    <submittedName>
        <fullName evidence="1">Uncharacterized protein</fullName>
    </submittedName>
</protein>
<name>A0A498CSQ3_9GAMM</name>
<evidence type="ECO:0000313" key="1">
    <source>
        <dbReference type="EMBL" id="RLL29056.1"/>
    </source>
</evidence>
<reference evidence="1 2" key="1">
    <citation type="submission" date="2018-09" db="EMBL/GenBank/DDBJ databases">
        <title>The draft genome of Acinetobacter sp. strains.</title>
        <authorList>
            <person name="Qin J."/>
            <person name="Feng Y."/>
            <person name="Zong Z."/>
        </authorList>
    </citation>
    <scope>NUCLEOTIDE SEQUENCE [LARGE SCALE GENOMIC DNA]</scope>
    <source>
        <strain evidence="1 2">WCHAc060003</strain>
    </source>
</reference>
<dbReference type="AlphaFoldDB" id="A0A498CSQ3"/>
<dbReference type="EMBL" id="RCHD01000074">
    <property type="protein sequence ID" value="RLL29056.1"/>
    <property type="molecule type" value="Genomic_DNA"/>
</dbReference>
<proteinExistence type="predicted"/>
<gene>
    <name evidence="1" type="ORF">D9K80_17365</name>
</gene>
<dbReference type="RefSeq" id="WP_121595034.1">
    <property type="nucleotide sequence ID" value="NZ_RCHD01000074.1"/>
</dbReference>
<evidence type="ECO:0000313" key="2">
    <source>
        <dbReference type="Proteomes" id="UP000267166"/>
    </source>
</evidence>
<dbReference type="Proteomes" id="UP000267166">
    <property type="component" value="Unassembled WGS sequence"/>
</dbReference>
<organism evidence="1 2">
    <name type="scientific">Acinetobacter cumulans</name>
    <dbReference type="NCBI Taxonomy" id="2136182"/>
    <lineage>
        <taxon>Bacteria</taxon>
        <taxon>Pseudomonadati</taxon>
        <taxon>Pseudomonadota</taxon>
        <taxon>Gammaproteobacteria</taxon>
        <taxon>Moraxellales</taxon>
        <taxon>Moraxellaceae</taxon>
        <taxon>Acinetobacter</taxon>
    </lineage>
</organism>
<accession>A0A498CSQ3</accession>
<sequence>MNAKFKPETMATHHIMQDGQIIHLRGDVEPNQRLVNGVWCDLGAGANVQKWAARINQKPTVIKTVEIAAPKVYPRKNIAGAYQGD</sequence>
<comment type="caution">
    <text evidence="1">The sequence shown here is derived from an EMBL/GenBank/DDBJ whole genome shotgun (WGS) entry which is preliminary data.</text>
</comment>